<feature type="compositionally biased region" description="Polar residues" evidence="5">
    <location>
        <begin position="600"/>
        <end position="657"/>
    </location>
</feature>
<dbReference type="InterPro" id="IPR057945">
    <property type="entry name" value="TPR_ZSWIM8"/>
</dbReference>
<name>A0A8C2TVJ4_COTJA</name>
<evidence type="ECO:0000313" key="8">
    <source>
        <dbReference type="Proteomes" id="UP000694412"/>
    </source>
</evidence>
<dbReference type="Pfam" id="PF25572">
    <property type="entry name" value="TPR_ZSWIM8"/>
    <property type="match status" value="1"/>
</dbReference>
<feature type="compositionally biased region" description="Polar residues" evidence="5">
    <location>
        <begin position="720"/>
        <end position="735"/>
    </location>
</feature>
<keyword evidence="3" id="KW-0862">Zinc</keyword>
<dbReference type="GeneTree" id="ENSGT00940000156999"/>
<organism evidence="7 8">
    <name type="scientific">Coturnix japonica</name>
    <name type="common">Japanese quail</name>
    <name type="synonym">Coturnix coturnix japonica</name>
    <dbReference type="NCBI Taxonomy" id="93934"/>
    <lineage>
        <taxon>Eukaryota</taxon>
        <taxon>Metazoa</taxon>
        <taxon>Chordata</taxon>
        <taxon>Craniata</taxon>
        <taxon>Vertebrata</taxon>
        <taxon>Euteleostomi</taxon>
        <taxon>Archelosauria</taxon>
        <taxon>Archosauria</taxon>
        <taxon>Dinosauria</taxon>
        <taxon>Saurischia</taxon>
        <taxon>Theropoda</taxon>
        <taxon>Coelurosauria</taxon>
        <taxon>Aves</taxon>
        <taxon>Neognathae</taxon>
        <taxon>Galloanserae</taxon>
        <taxon>Galliformes</taxon>
        <taxon>Phasianidae</taxon>
        <taxon>Perdicinae</taxon>
        <taxon>Coturnix</taxon>
    </lineage>
</organism>
<dbReference type="Ensembl" id="ENSCJPT00005025649.1">
    <property type="protein sequence ID" value="ENSCJPP00005018419.1"/>
    <property type="gene ID" value="ENSCJPG00005014483.1"/>
</dbReference>
<feature type="compositionally biased region" description="Low complexity" evidence="5">
    <location>
        <begin position="750"/>
        <end position="783"/>
    </location>
</feature>
<evidence type="ECO:0000259" key="6">
    <source>
        <dbReference type="PROSITE" id="PS50966"/>
    </source>
</evidence>
<evidence type="ECO:0000256" key="1">
    <source>
        <dbReference type="ARBA" id="ARBA00022723"/>
    </source>
</evidence>
<dbReference type="PROSITE" id="PS50966">
    <property type="entry name" value="ZF_SWIM"/>
    <property type="match status" value="1"/>
</dbReference>
<reference evidence="7" key="1">
    <citation type="submission" date="2015-11" db="EMBL/GenBank/DDBJ databases">
        <authorList>
            <consortium name="International Coturnix japonica Genome Analysis Consortium"/>
            <person name="Warren W."/>
            <person name="Burt D.W."/>
            <person name="Antin P.B."/>
            <person name="Lanford R."/>
            <person name="Gros J."/>
            <person name="Wilson R.K."/>
        </authorList>
    </citation>
    <scope>NUCLEOTIDE SEQUENCE [LARGE SCALE GENOMIC DNA]</scope>
</reference>
<accession>A0A8C2TVJ4</accession>
<sequence length="1403" mass="153235">MELMFAEWEDGERFSFEDSDHFEEDSLCSFISEAESLCQNWRGWRKQSAGPNSPTVKMKGEIACRPREYGLVIPLVELSAKQVAFHIPFEVVEKVYPPVPEQLQLRIAFWSFPENEEDIRLYSCLANGSADEFQRGEQLFRVRAVKDPLQIGFHLSATVVPPQMMSPKGAYNVAVMFDRCRITSCSCTCGAGAKWCAHVVALCLFRIHNASAVCLRAPVSESLSRLQRDQLQKFAQYLISELPQQILPTAQRLLDELLSSQSTAINTVCGAPDPTAGPSASDQSTWYLDESTLSDNIKKTLHKFCGPSPVVFSDVNSMYLSSTEPPAAAEWACLLRPLRGREPEGIWNLLSIVREMFKRRDSNAAPLLEILTDQDLLANPPDLKVEQPPTKGKKNKVSTSKQTWMATNTLSKAAFLLTVLSERLEYHNLAFRIGMFALELQRPPASTKALEVKLAYQESEIAALLKKIPLVTNEMNTIRGRAEELREGTLCDYRPVLPLMLASFIFDVLCAPVVSPTGCRPPSRNWNNEMPGDEELGFEAAVAALGMKTTVSEAEHPLLCEGTRREKGDLALALMITYKDDQSKLKKILDKLLDRESQTHKPQTLSSFYSSSKPTVANQKSPSKHAAQSTAAIQQLPGTSVAQQAGVSPAVQSSPETFVEKSSQESSQRSPCEPAGESTVLKQEGKVPSRLALGNRGGYNGRCWGSPVRQKKKHTGMASIDSSAPETTSDSSPTLSRRPLRGGWATTSWGRGQDSDSISSSSSDSLGSSSSSGSRRASGGARAKTVEVGRYKGRRLESHAPHVPNQPSEAAAHFYFELAKTVLIKAGGNSSTSIFTHPSSSGGHQGPHRNLHLCAFEIGLYALGLHNFVSPNWLSRTYSSHVSWITGQAMEIGSAALNILVECWDGHLTPPEVASLADRASRARDSNMVRAAAELALSCLPHAHALNPNEIQRALVQCKEQDNLMLEKACMAVEEAAKGGGVYPEVLFEVAHQWYWLYEQIVGGTPAQREGATGCSASGARAASEAARGLTDNRVTTEPTTVTVAAAVTAAATVMPVISMGSTMYQQHTMAGPAMAHTHTQGLHPYTTLQTHIPCNPQYIGHTIQHMPRPAVFPVPGSAYPQSVHPAFIGAQYPYSVTTPSLAATAVSFPGVPVPSMTQIAVHPYHSETGLSLSSNVAIGSVHAGSTFPAIQGASLTSLSSQPNSLVTGGFPAEDEQHSQPVSPQGLHYLHSAYQVGMLALEMLGRRTQSDHPNNFSRSPPYTEDVKWLLGLAAKLGVNYVHQFCVGAAKGVLNPFVLQDIIMEALQRLNPAHVHNHLRTPAFHQLVQRCQQVYLQYIHYRLIHLAPADYDDFVNAIRSARSAFCLTPVGMMQFNDILQNLKRGKQTKDLWQRVSLEMTTFSP</sequence>
<dbReference type="Proteomes" id="UP000694412">
    <property type="component" value="Chromosome 6"/>
</dbReference>
<evidence type="ECO:0000313" key="7">
    <source>
        <dbReference type="Ensembl" id="ENSCJPP00005018419.1"/>
    </source>
</evidence>
<feature type="domain" description="SWIM-type" evidence="6">
    <location>
        <begin position="171"/>
        <end position="207"/>
    </location>
</feature>
<evidence type="ECO:0000256" key="4">
    <source>
        <dbReference type="PROSITE-ProRule" id="PRU00325"/>
    </source>
</evidence>
<dbReference type="Pfam" id="PF21055">
    <property type="entry name" value="ZSWIM4-8_C"/>
    <property type="match status" value="1"/>
</dbReference>
<gene>
    <name evidence="7" type="primary">ZSWIM8</name>
</gene>
<dbReference type="PANTHER" id="PTHR22619">
    <property type="entry name" value="ZINC FINGER SWIM DOMAIN CONTAINING PROTEIN 4, 5, 6"/>
    <property type="match status" value="1"/>
</dbReference>
<dbReference type="GO" id="GO:0008270">
    <property type="term" value="F:zinc ion binding"/>
    <property type="evidence" value="ECO:0007669"/>
    <property type="project" value="UniProtKB-KW"/>
</dbReference>
<dbReference type="InterPro" id="IPR007527">
    <property type="entry name" value="Znf_SWIM"/>
</dbReference>
<keyword evidence="8" id="KW-1185">Reference proteome</keyword>
<dbReference type="GO" id="GO:0031462">
    <property type="term" value="C:Cul2-RING ubiquitin ligase complex"/>
    <property type="evidence" value="ECO:0007669"/>
    <property type="project" value="TreeGrafter"/>
</dbReference>
<keyword evidence="2 4" id="KW-0863">Zinc-finger</keyword>
<protein>
    <submittedName>
        <fullName evidence="7">Zinc finger SWIM-type containing 8</fullName>
    </submittedName>
</protein>
<evidence type="ECO:0000256" key="3">
    <source>
        <dbReference type="ARBA" id="ARBA00022833"/>
    </source>
</evidence>
<reference evidence="7" key="3">
    <citation type="submission" date="2025-09" db="UniProtKB">
        <authorList>
            <consortium name="Ensembl"/>
        </authorList>
    </citation>
    <scope>IDENTIFICATION</scope>
</reference>
<evidence type="ECO:0000256" key="2">
    <source>
        <dbReference type="ARBA" id="ARBA00022771"/>
    </source>
</evidence>
<evidence type="ECO:0000256" key="5">
    <source>
        <dbReference type="SAM" id="MobiDB-lite"/>
    </source>
</evidence>
<reference evidence="7" key="2">
    <citation type="submission" date="2025-08" db="UniProtKB">
        <authorList>
            <consortium name="Ensembl"/>
        </authorList>
    </citation>
    <scope>IDENTIFICATION</scope>
</reference>
<dbReference type="InterPro" id="IPR048370">
    <property type="entry name" value="ZSWIM4-8_C"/>
</dbReference>
<feature type="region of interest" description="Disordered" evidence="5">
    <location>
        <begin position="597"/>
        <end position="790"/>
    </location>
</feature>
<keyword evidence="1" id="KW-0479">Metal-binding</keyword>
<dbReference type="PANTHER" id="PTHR22619:SF1">
    <property type="entry name" value="ZINC FINGER SWIM DOMAIN-CONTAINING PROTEIN 8"/>
    <property type="match status" value="1"/>
</dbReference>
<proteinExistence type="predicted"/>
<feature type="region of interest" description="Disordered" evidence="5">
    <location>
        <begin position="379"/>
        <end position="400"/>
    </location>
</feature>